<accession>A0A3M7RJ83</accession>
<organism evidence="1 2">
    <name type="scientific">Brachionus plicatilis</name>
    <name type="common">Marine rotifer</name>
    <name type="synonym">Brachionus muelleri</name>
    <dbReference type="NCBI Taxonomy" id="10195"/>
    <lineage>
        <taxon>Eukaryota</taxon>
        <taxon>Metazoa</taxon>
        <taxon>Spiralia</taxon>
        <taxon>Gnathifera</taxon>
        <taxon>Rotifera</taxon>
        <taxon>Eurotatoria</taxon>
        <taxon>Monogononta</taxon>
        <taxon>Pseudotrocha</taxon>
        <taxon>Ploima</taxon>
        <taxon>Brachionidae</taxon>
        <taxon>Brachionus</taxon>
    </lineage>
</organism>
<keyword evidence="2" id="KW-1185">Reference proteome</keyword>
<reference evidence="1 2" key="1">
    <citation type="journal article" date="2018" name="Sci. Rep.">
        <title>Genomic signatures of local adaptation to the degree of environmental predictability in rotifers.</title>
        <authorList>
            <person name="Franch-Gras L."/>
            <person name="Hahn C."/>
            <person name="Garcia-Roger E.M."/>
            <person name="Carmona M.J."/>
            <person name="Serra M."/>
            <person name="Gomez A."/>
        </authorList>
    </citation>
    <scope>NUCLEOTIDE SEQUENCE [LARGE SCALE GENOMIC DNA]</scope>
    <source>
        <strain evidence="1">HYR1</strain>
    </source>
</reference>
<protein>
    <submittedName>
        <fullName evidence="1">Uncharacterized protein</fullName>
    </submittedName>
</protein>
<proteinExistence type="predicted"/>
<evidence type="ECO:0000313" key="1">
    <source>
        <dbReference type="EMBL" id="RNA23539.1"/>
    </source>
</evidence>
<dbReference type="AlphaFoldDB" id="A0A3M7RJ83"/>
<dbReference type="EMBL" id="REGN01003264">
    <property type="protein sequence ID" value="RNA23539.1"/>
    <property type="molecule type" value="Genomic_DNA"/>
</dbReference>
<dbReference type="Proteomes" id="UP000276133">
    <property type="component" value="Unassembled WGS sequence"/>
</dbReference>
<evidence type="ECO:0000313" key="2">
    <source>
        <dbReference type="Proteomes" id="UP000276133"/>
    </source>
</evidence>
<sequence>MGLISTLTLQFYSGKTIKKSIVTLYHFLKTEISTKIIIIWSTKNEFYLIPKKKKIIANFDRHYSSLILKLSSNNKENANFIFDDDDLIRISFRTKFSNCKKNLLISGTELNKLLKQQLNNNKKY</sequence>
<comment type="caution">
    <text evidence="1">The sequence shown here is derived from an EMBL/GenBank/DDBJ whole genome shotgun (WGS) entry which is preliminary data.</text>
</comment>
<gene>
    <name evidence="1" type="ORF">BpHYR1_030780</name>
</gene>
<name>A0A3M7RJ83_BRAPC</name>